<accession>A0A445MTZ8</accession>
<proteinExistence type="predicted"/>
<dbReference type="AlphaFoldDB" id="A0A445MTZ8"/>
<dbReference type="SUPFAM" id="SSF46548">
    <property type="entry name" value="alpha-helical ferredoxin"/>
    <property type="match status" value="1"/>
</dbReference>
<protein>
    <submittedName>
        <fullName evidence="1">Putative Heterodisulfide reductase subunit A and related polyferredoxins-like</fullName>
    </submittedName>
</protein>
<gene>
    <name evidence="1" type="ORF">PITCH_A1600006</name>
</gene>
<sequence length="270" mass="29449">MIYEKNKRYIIPFDDVPTGRANMPEISVDERKGNFTEVETGFPEDVALTEAKRCLSCRRCLGCALCWAECKPEAIDFSIPHQEMELSFDEVVITSGQDNAFERISPQLGYGNYADVITDLHFERMLSPTGPTDGLVVSPRDGEVPKKVAIIQGNVKGGDDHLLSSLVLGVNEAILAVNKVDDLAISLISPVCQAFKDRFSGEAAKLKGLTIIEGAPESVERPQEGGALTLTYSQDGGSKKEDFDMVVVLTKPKISPEVAAMAKKLKQDVI</sequence>
<dbReference type="EMBL" id="OJIN01000069">
    <property type="protein sequence ID" value="SPD72935.1"/>
    <property type="molecule type" value="Genomic_DNA"/>
</dbReference>
<reference evidence="1" key="1">
    <citation type="submission" date="2018-01" db="EMBL/GenBank/DDBJ databases">
        <authorList>
            <person name="Regsiter A."/>
            <person name="William W."/>
        </authorList>
    </citation>
    <scope>NUCLEOTIDE SEQUENCE</scope>
    <source>
        <strain evidence="1">TRIP AH-1</strain>
    </source>
</reference>
<organism evidence="1">
    <name type="scientific">uncultured Desulfobacterium sp</name>
    <dbReference type="NCBI Taxonomy" id="201089"/>
    <lineage>
        <taxon>Bacteria</taxon>
        <taxon>Pseudomonadati</taxon>
        <taxon>Thermodesulfobacteriota</taxon>
        <taxon>Desulfobacteria</taxon>
        <taxon>Desulfobacterales</taxon>
        <taxon>Desulfobacteriaceae</taxon>
        <taxon>Desulfobacterium</taxon>
        <taxon>environmental samples</taxon>
    </lineage>
</organism>
<evidence type="ECO:0000313" key="1">
    <source>
        <dbReference type="EMBL" id="SPD72935.1"/>
    </source>
</evidence>
<name>A0A445MTZ8_9BACT</name>